<dbReference type="RefSeq" id="WP_086400897.1">
    <property type="nucleotide sequence ID" value="NZ_MOOP01000021.1"/>
</dbReference>
<dbReference type="Gene3D" id="3.40.50.300">
    <property type="entry name" value="P-loop containing nucleotide triphosphate hydrolases"/>
    <property type="match status" value="1"/>
</dbReference>
<proteinExistence type="predicted"/>
<comment type="caution">
    <text evidence="2">The sequence shown here is derived from an EMBL/GenBank/DDBJ whole genome shotgun (WGS) entry which is preliminary data.</text>
</comment>
<dbReference type="SUPFAM" id="SSF52540">
    <property type="entry name" value="P-loop containing nucleoside triphosphate hydrolases"/>
    <property type="match status" value="2"/>
</dbReference>
<dbReference type="PANTHER" id="PTHR37291">
    <property type="entry name" value="5-METHYLCYTOSINE-SPECIFIC RESTRICTION ENZYME B"/>
    <property type="match status" value="1"/>
</dbReference>
<gene>
    <name evidence="2" type="ORF">BK741_02670</name>
</gene>
<sequence length="558" mass="65143">MAITPVVRWRNFNLSNLKGILAIYPDLAMEIGRTEANEMLGDRYKKTSYQFACQLGLEDRGVESLKVQNYLFAFSDEGLEQYLEFWIKTYYAPNPFVTGDEEPVIIYKEIGERILNSEELCINFTDAFNEMGFGGSYDILLNALVNYGKPFKQRVENGTKHIYIEKGERDELERTLEKINVEFQIATDYRGRSQFFERFSSENFFKFYDIENSLENLTEEQNSSITLNRVVPRDYNRLLVGAPGTGKSYLLKQESEGVEGTQGYFNTENIERVTFYNNYSYAQFVGAYKPKPSTGGEDQEHYITYEYVPGPFLRLLVRALKDYEQNQENCENYLLIIEEINRANNPAAVFGDIFQLLDRDENGKSEYNISCSEEMKKYLNQEGLEQLTKLYIPPNLYIWATMNSADQGVYPLDSAFQRRWNPEYIDINDNEEKITGQQVYIKGYGVSSWNAFRKSLNNRLRELDVKEDKLIGPFFIKPQDLDSEEDGKFQRLFKSKLIRYLSEDVFKHTRNNHLFREKKSYSQLVTDYDAGQEDMFLGLKKEEFTIETIVSETETVSE</sequence>
<dbReference type="GO" id="GO:0005524">
    <property type="term" value="F:ATP binding"/>
    <property type="evidence" value="ECO:0007669"/>
    <property type="project" value="InterPro"/>
</dbReference>
<accession>A0A9X6LS69</accession>
<evidence type="ECO:0000313" key="2">
    <source>
        <dbReference type="EMBL" id="OUB53548.1"/>
    </source>
</evidence>
<evidence type="ECO:0000259" key="1">
    <source>
        <dbReference type="Pfam" id="PF07728"/>
    </source>
</evidence>
<dbReference type="InterPro" id="IPR011704">
    <property type="entry name" value="ATPase_dyneun-rel_AAA"/>
</dbReference>
<dbReference type="EMBL" id="MOOP01000021">
    <property type="protein sequence ID" value="OUB53548.1"/>
    <property type="molecule type" value="Genomic_DNA"/>
</dbReference>
<feature type="domain" description="ATPase dynein-related AAA" evidence="1">
    <location>
        <begin position="238"/>
        <end position="419"/>
    </location>
</feature>
<dbReference type="GO" id="GO:0016887">
    <property type="term" value="F:ATP hydrolysis activity"/>
    <property type="evidence" value="ECO:0007669"/>
    <property type="project" value="InterPro"/>
</dbReference>
<dbReference type="Pfam" id="PF07728">
    <property type="entry name" value="AAA_5"/>
    <property type="match status" value="1"/>
</dbReference>
<name>A0A9X6LS69_BACTU</name>
<dbReference type="InterPro" id="IPR052934">
    <property type="entry name" value="Methyl-DNA_Rec/Restrict_Enz"/>
</dbReference>
<dbReference type="AlphaFoldDB" id="A0A9X6LS69"/>
<dbReference type="PANTHER" id="PTHR37291:SF1">
    <property type="entry name" value="TYPE IV METHYL-DIRECTED RESTRICTION ENZYME ECOKMCRB SUBUNIT"/>
    <property type="match status" value="1"/>
</dbReference>
<reference evidence="2 3" key="1">
    <citation type="submission" date="2016-10" db="EMBL/GenBank/DDBJ databases">
        <title>Comparative genomics of Bacillus thuringiensis reveals a path to pathogens against multiple invertebrate hosts.</title>
        <authorList>
            <person name="Zheng J."/>
            <person name="Gao Q."/>
            <person name="Liu H."/>
            <person name="Peng D."/>
            <person name="Ruan L."/>
            <person name="Sun M."/>
        </authorList>
    </citation>
    <scope>NUCLEOTIDE SEQUENCE [LARGE SCALE GENOMIC DNA]</scope>
    <source>
        <strain evidence="2">BGSC 4BW1</strain>
    </source>
</reference>
<protein>
    <recommendedName>
        <fullName evidence="1">ATPase dynein-related AAA domain-containing protein</fullName>
    </recommendedName>
</protein>
<dbReference type="Proteomes" id="UP000195120">
    <property type="component" value="Unassembled WGS sequence"/>
</dbReference>
<dbReference type="InterPro" id="IPR027417">
    <property type="entry name" value="P-loop_NTPase"/>
</dbReference>
<evidence type="ECO:0000313" key="3">
    <source>
        <dbReference type="Proteomes" id="UP000195120"/>
    </source>
</evidence>
<organism evidence="2 3">
    <name type="scientific">Bacillus thuringiensis serovar iberica</name>
    <dbReference type="NCBI Taxonomy" id="180866"/>
    <lineage>
        <taxon>Bacteria</taxon>
        <taxon>Bacillati</taxon>
        <taxon>Bacillota</taxon>
        <taxon>Bacilli</taxon>
        <taxon>Bacillales</taxon>
        <taxon>Bacillaceae</taxon>
        <taxon>Bacillus</taxon>
        <taxon>Bacillus cereus group</taxon>
    </lineage>
</organism>